<protein>
    <submittedName>
        <fullName evidence="3">Toxin biosynthesis protein</fullName>
    </submittedName>
</protein>
<name>A0A0F4G5N6_9PEZI</name>
<accession>A0A0F4G5N6</accession>
<dbReference type="InterPro" id="IPR029058">
    <property type="entry name" value="AB_hydrolase_fold"/>
</dbReference>
<reference evidence="3 4" key="1">
    <citation type="submission" date="2015-03" db="EMBL/GenBank/DDBJ databases">
        <title>RNA-seq based gene annotation and comparative genomics of four Zymoseptoria species reveal species-specific pathogenicity related genes and transposable element activity.</title>
        <authorList>
            <person name="Grandaubert J."/>
            <person name="Bhattacharyya A."/>
            <person name="Stukenbrock E.H."/>
        </authorList>
    </citation>
    <scope>NUCLEOTIDE SEQUENCE [LARGE SCALE GENOMIC DNA]</scope>
    <source>
        <strain evidence="3 4">Zb18110</strain>
    </source>
</reference>
<feature type="region of interest" description="Disordered" evidence="1">
    <location>
        <begin position="410"/>
        <end position="431"/>
    </location>
</feature>
<dbReference type="Pfam" id="PF12697">
    <property type="entry name" value="Abhydrolase_6"/>
    <property type="match status" value="1"/>
</dbReference>
<proteinExistence type="predicted"/>
<feature type="compositionally biased region" description="Gly residues" evidence="1">
    <location>
        <begin position="337"/>
        <end position="346"/>
    </location>
</feature>
<feature type="region of interest" description="Disordered" evidence="1">
    <location>
        <begin position="325"/>
        <end position="347"/>
    </location>
</feature>
<dbReference type="PANTHER" id="PTHR43798">
    <property type="entry name" value="MONOACYLGLYCEROL LIPASE"/>
    <property type="match status" value="1"/>
</dbReference>
<dbReference type="InterPro" id="IPR050266">
    <property type="entry name" value="AB_hydrolase_sf"/>
</dbReference>
<dbReference type="Gene3D" id="3.40.50.1820">
    <property type="entry name" value="alpha/beta hydrolase"/>
    <property type="match status" value="1"/>
</dbReference>
<dbReference type="SUPFAM" id="SSF53474">
    <property type="entry name" value="alpha/beta-Hydrolases"/>
    <property type="match status" value="1"/>
</dbReference>
<dbReference type="InterPro" id="IPR000073">
    <property type="entry name" value="AB_hydrolase_1"/>
</dbReference>
<organism evidence="3 4">
    <name type="scientific">Zymoseptoria brevis</name>
    <dbReference type="NCBI Taxonomy" id="1047168"/>
    <lineage>
        <taxon>Eukaryota</taxon>
        <taxon>Fungi</taxon>
        <taxon>Dikarya</taxon>
        <taxon>Ascomycota</taxon>
        <taxon>Pezizomycotina</taxon>
        <taxon>Dothideomycetes</taxon>
        <taxon>Dothideomycetidae</taxon>
        <taxon>Mycosphaerellales</taxon>
        <taxon>Mycosphaerellaceae</taxon>
        <taxon>Zymoseptoria</taxon>
    </lineage>
</organism>
<dbReference type="PANTHER" id="PTHR43798:SF33">
    <property type="entry name" value="HYDROLASE, PUTATIVE (AFU_ORTHOLOGUE AFUA_2G14860)-RELATED"/>
    <property type="match status" value="1"/>
</dbReference>
<evidence type="ECO:0000259" key="2">
    <source>
        <dbReference type="Pfam" id="PF12697"/>
    </source>
</evidence>
<evidence type="ECO:0000313" key="4">
    <source>
        <dbReference type="Proteomes" id="UP000033647"/>
    </source>
</evidence>
<dbReference type="GO" id="GO:0016020">
    <property type="term" value="C:membrane"/>
    <property type="evidence" value="ECO:0007669"/>
    <property type="project" value="TreeGrafter"/>
</dbReference>
<gene>
    <name evidence="3" type="ORF">TI39_contig5832g00006</name>
</gene>
<evidence type="ECO:0000256" key="1">
    <source>
        <dbReference type="SAM" id="MobiDB-lite"/>
    </source>
</evidence>
<dbReference type="EMBL" id="LAFY01005787">
    <property type="protein sequence ID" value="KJX92681.1"/>
    <property type="molecule type" value="Genomic_DNA"/>
</dbReference>
<dbReference type="STRING" id="1047168.A0A0F4G5N6"/>
<keyword evidence="4" id="KW-1185">Reference proteome</keyword>
<sequence>MSSHSTSPFLIKEHILRAQHTRERIAATELGQGNALKVHVRQYIPKSNSQPRPGDVTIIGAIADAFPKEMYEPLWEAVVKGLEVKGKRVRAVWVADPVNQGESGVLNERSLGPDPSWFDHARDLMFLINQFQDEMPHPIVGIGHSMGASHLAHLALLHPRLMDAVVLMDPVIQRGGGGSNWAAASTYRRDLWPSRQIAAEKLRSSPALKLWDPRVLEAFIQHGLRELPTEQYPNLPADSKTGDLPVTLQTTKAQEVYNYIQPMYHDERLMVPEGERHRDFSAEDLALAPDTKFNRSEKIMLHRRLPEIRPSTLFVFGATSEVSSAESRKDKLDMTGTGPGGSGGAKAGRVKEVVIQCGHLVPLEKPDESGEACARFVSDELNRWTREEKERWAIRERLTREQRFGINELWKRNIGGPPGKRRKEETGGIKL</sequence>
<feature type="compositionally biased region" description="Basic and acidic residues" evidence="1">
    <location>
        <begin position="422"/>
        <end position="431"/>
    </location>
</feature>
<dbReference type="Proteomes" id="UP000033647">
    <property type="component" value="Unassembled WGS sequence"/>
</dbReference>
<comment type="caution">
    <text evidence="3">The sequence shown here is derived from an EMBL/GenBank/DDBJ whole genome shotgun (WGS) entry which is preliminary data.</text>
</comment>
<feature type="domain" description="AB hydrolase-1" evidence="2">
    <location>
        <begin position="90"/>
        <end position="368"/>
    </location>
</feature>
<dbReference type="OrthoDB" id="94039at2759"/>
<dbReference type="AlphaFoldDB" id="A0A0F4G5N6"/>
<evidence type="ECO:0000313" key="3">
    <source>
        <dbReference type="EMBL" id="KJX92681.1"/>
    </source>
</evidence>